<accession>A0A7J3M0S5</accession>
<evidence type="ECO:0000256" key="3">
    <source>
        <dbReference type="ARBA" id="ARBA00022676"/>
    </source>
</evidence>
<dbReference type="CDD" id="cd06223">
    <property type="entry name" value="PRTases_typeI"/>
    <property type="match status" value="1"/>
</dbReference>
<dbReference type="UniPathway" id="UPA00070">
    <property type="reaction ID" value="UER00119"/>
</dbReference>
<dbReference type="SUPFAM" id="SSF53271">
    <property type="entry name" value="PRTase-like"/>
    <property type="match status" value="1"/>
</dbReference>
<feature type="binding site" description="in other chain" evidence="6">
    <location>
        <position position="91"/>
    </location>
    <ligand>
        <name>5-phospho-alpha-D-ribose 1-diphosphate</name>
        <dbReference type="ChEBI" id="CHEBI:58017"/>
        <note>ligand shared between dimeric partners</note>
    </ligand>
</feature>
<protein>
    <recommendedName>
        <fullName evidence="2 6">Orotate phosphoribosyltransferase</fullName>
        <shortName evidence="6">OPRT</shortName>
        <shortName evidence="6">OPRTase</shortName>
        <ecNumber evidence="2 6">2.4.2.10</ecNumber>
    </recommendedName>
</protein>
<keyword evidence="5 6" id="KW-0665">Pyrimidine biosynthesis</keyword>
<evidence type="ECO:0000256" key="1">
    <source>
        <dbReference type="ARBA" id="ARBA00004889"/>
    </source>
</evidence>
<dbReference type="PANTHER" id="PTHR19278:SF9">
    <property type="entry name" value="URIDINE 5'-MONOPHOSPHATE SYNTHASE"/>
    <property type="match status" value="1"/>
</dbReference>
<dbReference type="InterPro" id="IPR023031">
    <property type="entry name" value="OPRT"/>
</dbReference>
<comment type="caution">
    <text evidence="6">Lacks conserved residue(s) required for the propagation of feature annotation.</text>
</comment>
<dbReference type="GO" id="GO:0004588">
    <property type="term" value="F:orotate phosphoribosyltransferase activity"/>
    <property type="evidence" value="ECO:0007669"/>
    <property type="project" value="UniProtKB-UniRule"/>
</dbReference>
<dbReference type="InterPro" id="IPR029057">
    <property type="entry name" value="PRTase-like"/>
</dbReference>
<evidence type="ECO:0000259" key="7">
    <source>
        <dbReference type="Pfam" id="PF00156"/>
    </source>
</evidence>
<dbReference type="GO" id="GO:0000287">
    <property type="term" value="F:magnesium ion binding"/>
    <property type="evidence" value="ECO:0007669"/>
    <property type="project" value="UniProtKB-UniRule"/>
</dbReference>
<dbReference type="InterPro" id="IPR000836">
    <property type="entry name" value="PRTase_dom"/>
</dbReference>
<feature type="binding site" evidence="6">
    <location>
        <position position="120"/>
    </location>
    <ligand>
        <name>orotate</name>
        <dbReference type="ChEBI" id="CHEBI:30839"/>
    </ligand>
</feature>
<evidence type="ECO:0000256" key="4">
    <source>
        <dbReference type="ARBA" id="ARBA00022679"/>
    </source>
</evidence>
<dbReference type="GO" id="GO:0019856">
    <property type="term" value="P:pyrimidine nucleobase biosynthetic process"/>
    <property type="evidence" value="ECO:0007669"/>
    <property type="project" value="TreeGrafter"/>
</dbReference>
<dbReference type="NCBIfam" id="TIGR00336">
    <property type="entry name" value="pyrE"/>
    <property type="match status" value="1"/>
</dbReference>
<feature type="domain" description="Phosphoribosyltransferase" evidence="7">
    <location>
        <begin position="43"/>
        <end position="153"/>
    </location>
</feature>
<keyword evidence="4 6" id="KW-0808">Transferase</keyword>
<dbReference type="EMBL" id="DSYZ01000067">
    <property type="protein sequence ID" value="HGT82652.1"/>
    <property type="molecule type" value="Genomic_DNA"/>
</dbReference>
<comment type="similarity">
    <text evidence="6">Belongs to the purine/pyrimidine phosphoribosyltransferase family. PyrE subfamily.</text>
</comment>
<proteinExistence type="inferred from homology"/>
<dbReference type="HAMAP" id="MF_01208">
    <property type="entry name" value="PyrE"/>
    <property type="match status" value="1"/>
</dbReference>
<feature type="binding site" evidence="6">
    <location>
        <position position="90"/>
    </location>
    <ligand>
        <name>5-phospho-alpha-D-ribose 1-diphosphate</name>
        <dbReference type="ChEBI" id="CHEBI:58017"/>
        <note>ligand shared between dimeric partners</note>
    </ligand>
</feature>
<comment type="pathway">
    <text evidence="1 6">Pyrimidine metabolism; UMP biosynthesis via de novo pathway; UMP from orotate: step 1/2.</text>
</comment>
<evidence type="ECO:0000256" key="5">
    <source>
        <dbReference type="ARBA" id="ARBA00022975"/>
    </source>
</evidence>
<dbReference type="EC" id="2.4.2.10" evidence="2 6"/>
<evidence type="ECO:0000256" key="6">
    <source>
        <dbReference type="HAMAP-Rule" id="MF_01208"/>
    </source>
</evidence>
<feature type="binding site" description="in other chain" evidence="6">
    <location>
        <begin position="116"/>
        <end position="124"/>
    </location>
    <ligand>
        <name>5-phospho-alpha-D-ribose 1-diphosphate</name>
        <dbReference type="ChEBI" id="CHEBI:58017"/>
        <note>ligand shared between dimeric partners</note>
    </ligand>
</feature>
<comment type="catalytic activity">
    <reaction evidence="6">
        <text>orotidine 5'-phosphate + diphosphate = orotate + 5-phospho-alpha-D-ribose 1-diphosphate</text>
        <dbReference type="Rhea" id="RHEA:10380"/>
        <dbReference type="ChEBI" id="CHEBI:30839"/>
        <dbReference type="ChEBI" id="CHEBI:33019"/>
        <dbReference type="ChEBI" id="CHEBI:57538"/>
        <dbReference type="ChEBI" id="CHEBI:58017"/>
        <dbReference type="EC" id="2.4.2.10"/>
    </reaction>
</comment>
<sequence length="176" mass="19186">MTCVTLLKKLLEVGALKFGDFTLSSGKKSNVYVDIKLAVTYPEILEEIADEMAEKLKKYEFDRVACIELGGVPIAVAVSLKTKKPLVIFRKEKKAYGLGGDAIGDLKKGEKVVVVEDVITTGRSAISVAERVRERGGEVVTIVAVVDREESGLKFESLIKLSELIKAKDLLDLSKA</sequence>
<gene>
    <name evidence="6" type="primary">pyrE</name>
    <name evidence="8" type="ORF">ENT52_02885</name>
</gene>
<comment type="cofactor">
    <cofactor evidence="6">
        <name>Mg(2+)</name>
        <dbReference type="ChEBI" id="CHEBI:18420"/>
    </cofactor>
</comment>
<name>A0A7J3M0S5_ARCFL</name>
<evidence type="ECO:0000256" key="2">
    <source>
        <dbReference type="ARBA" id="ARBA00011971"/>
    </source>
</evidence>
<dbReference type="GO" id="GO:0044205">
    <property type="term" value="P:'de novo' UMP biosynthetic process"/>
    <property type="evidence" value="ECO:0007669"/>
    <property type="project" value="UniProtKB-UniRule"/>
</dbReference>
<feature type="binding site" evidence="6">
    <location>
        <position position="94"/>
    </location>
    <ligand>
        <name>5-phospho-alpha-D-ribose 1-diphosphate</name>
        <dbReference type="ChEBI" id="CHEBI:58017"/>
        <note>ligand shared between dimeric partners</note>
    </ligand>
</feature>
<dbReference type="Gene3D" id="3.40.50.2020">
    <property type="match status" value="1"/>
</dbReference>
<dbReference type="InterPro" id="IPR004467">
    <property type="entry name" value="Or_phspho_trans_dom"/>
</dbReference>
<comment type="caution">
    <text evidence="8">The sequence shown here is derived from an EMBL/GenBank/DDBJ whole genome shotgun (WGS) entry which is preliminary data.</text>
</comment>
<reference evidence="8" key="1">
    <citation type="journal article" date="2020" name="mSystems">
        <title>Genome- and Community-Level Interaction Insights into Carbon Utilization and Element Cycling Functions of Hydrothermarchaeota in Hydrothermal Sediment.</title>
        <authorList>
            <person name="Zhou Z."/>
            <person name="Liu Y."/>
            <person name="Xu W."/>
            <person name="Pan J."/>
            <person name="Luo Z.H."/>
            <person name="Li M."/>
        </authorList>
    </citation>
    <scope>NUCLEOTIDE SEQUENCE [LARGE SCALE GENOMIC DNA]</scope>
    <source>
        <strain evidence="8">SpSt-587</strain>
    </source>
</reference>
<comment type="function">
    <text evidence="6">Catalyzes the transfer of a ribosyl phosphate group from 5-phosphoribose 1-diphosphate to orotate, leading to the formation of orotidine monophosphate (OMP).</text>
</comment>
<keyword evidence="6" id="KW-0460">Magnesium</keyword>
<dbReference type="AlphaFoldDB" id="A0A7J3M0S5"/>
<comment type="subunit">
    <text evidence="6">Homodimer.</text>
</comment>
<feature type="binding site" evidence="6">
    <location>
        <position position="148"/>
    </location>
    <ligand>
        <name>orotate</name>
        <dbReference type="ChEBI" id="CHEBI:30839"/>
    </ligand>
</feature>
<dbReference type="Pfam" id="PF00156">
    <property type="entry name" value="Pribosyltran"/>
    <property type="match status" value="1"/>
</dbReference>
<keyword evidence="3 6" id="KW-0328">Glycosyltransferase</keyword>
<organism evidence="8">
    <name type="scientific">Archaeoglobus fulgidus</name>
    <dbReference type="NCBI Taxonomy" id="2234"/>
    <lineage>
        <taxon>Archaea</taxon>
        <taxon>Methanobacteriati</taxon>
        <taxon>Methanobacteriota</taxon>
        <taxon>Archaeoglobi</taxon>
        <taxon>Archaeoglobales</taxon>
        <taxon>Archaeoglobaceae</taxon>
        <taxon>Archaeoglobus</taxon>
    </lineage>
</organism>
<evidence type="ECO:0000313" key="8">
    <source>
        <dbReference type="EMBL" id="HGT82652.1"/>
    </source>
</evidence>
<dbReference type="PANTHER" id="PTHR19278">
    <property type="entry name" value="OROTATE PHOSPHORIBOSYLTRANSFERASE"/>
    <property type="match status" value="1"/>
</dbReference>